<dbReference type="InterPro" id="IPR050204">
    <property type="entry name" value="AraC_XylS_family_regulators"/>
</dbReference>
<evidence type="ECO:0000313" key="5">
    <source>
        <dbReference type="EMBL" id="SDL98053.1"/>
    </source>
</evidence>
<dbReference type="Pfam" id="PF12852">
    <property type="entry name" value="Cupin_6"/>
    <property type="match status" value="1"/>
</dbReference>
<keyword evidence="1" id="KW-0805">Transcription regulation</keyword>
<dbReference type="PRINTS" id="PR00032">
    <property type="entry name" value="HTHARAC"/>
</dbReference>
<name>A0A1G9PHN5_9RHOB</name>
<dbReference type="SMART" id="SM00342">
    <property type="entry name" value="HTH_ARAC"/>
    <property type="match status" value="1"/>
</dbReference>
<dbReference type="PANTHER" id="PTHR46796:SF7">
    <property type="entry name" value="ARAC FAMILY TRANSCRIPTIONAL REGULATOR"/>
    <property type="match status" value="1"/>
</dbReference>
<dbReference type="InterPro" id="IPR009057">
    <property type="entry name" value="Homeodomain-like_sf"/>
</dbReference>
<dbReference type="PROSITE" id="PS01124">
    <property type="entry name" value="HTH_ARAC_FAMILY_2"/>
    <property type="match status" value="1"/>
</dbReference>
<dbReference type="InterPro" id="IPR018060">
    <property type="entry name" value="HTH_AraC"/>
</dbReference>
<protein>
    <submittedName>
        <fullName evidence="5">Transcriptional regulator, AraC family</fullName>
    </submittedName>
</protein>
<dbReference type="EMBL" id="FNEK01000141">
    <property type="protein sequence ID" value="SDL98053.1"/>
    <property type="molecule type" value="Genomic_DNA"/>
</dbReference>
<organism evidence="5 6">
    <name type="scientific">Aliiruegeria lutimaris</name>
    <dbReference type="NCBI Taxonomy" id="571298"/>
    <lineage>
        <taxon>Bacteria</taxon>
        <taxon>Pseudomonadati</taxon>
        <taxon>Pseudomonadota</taxon>
        <taxon>Alphaproteobacteria</taxon>
        <taxon>Rhodobacterales</taxon>
        <taxon>Roseobacteraceae</taxon>
        <taxon>Aliiruegeria</taxon>
    </lineage>
</organism>
<dbReference type="GO" id="GO:0003700">
    <property type="term" value="F:DNA-binding transcription factor activity"/>
    <property type="evidence" value="ECO:0007669"/>
    <property type="project" value="InterPro"/>
</dbReference>
<dbReference type="InterPro" id="IPR020449">
    <property type="entry name" value="Tscrpt_reg_AraC-type_HTH"/>
</dbReference>
<keyword evidence="2" id="KW-0238">DNA-binding</keyword>
<evidence type="ECO:0000256" key="3">
    <source>
        <dbReference type="ARBA" id="ARBA00023163"/>
    </source>
</evidence>
<dbReference type="Proteomes" id="UP000199382">
    <property type="component" value="Unassembled WGS sequence"/>
</dbReference>
<evidence type="ECO:0000259" key="4">
    <source>
        <dbReference type="PROSITE" id="PS01124"/>
    </source>
</evidence>
<keyword evidence="3" id="KW-0804">Transcription</keyword>
<dbReference type="InterPro" id="IPR018062">
    <property type="entry name" value="HTH_AraC-typ_CS"/>
</dbReference>
<dbReference type="Pfam" id="PF12833">
    <property type="entry name" value="HTH_18"/>
    <property type="match status" value="1"/>
</dbReference>
<dbReference type="GO" id="GO:0043565">
    <property type="term" value="F:sequence-specific DNA binding"/>
    <property type="evidence" value="ECO:0007669"/>
    <property type="project" value="InterPro"/>
</dbReference>
<dbReference type="PANTHER" id="PTHR46796">
    <property type="entry name" value="HTH-TYPE TRANSCRIPTIONAL ACTIVATOR RHAS-RELATED"/>
    <property type="match status" value="1"/>
</dbReference>
<proteinExistence type="predicted"/>
<dbReference type="STRING" id="571298.SAMN04488026_11413"/>
<feature type="domain" description="HTH araC/xylS-type" evidence="4">
    <location>
        <begin position="169"/>
        <end position="266"/>
    </location>
</feature>
<sequence length="276" mass="30432">MSGAPWPNFLFDKFYKYDQKAGMEKIDRLSTLMTRFRLSARLAPLGEATLVATPPGAAFPGQVILGARPVQTDVPEADILLSASVDWGGDANPLFLALPERMVHDLSKDEGTRQLLSLIDTEIRSRRCGAESVIGRLVEVLLVRILRGQIEAGSIETGLLAGLSDPRLSRSIVAIHDAPERLWTNDDLAQVAGLSLSRFVELFQLRVGETPGAYLRRWRLTLASQDLALGERVERVAHRYGFRSAEGFSRAFRRQFGQPPRSLRLSEPVGARDGAA</sequence>
<evidence type="ECO:0000256" key="1">
    <source>
        <dbReference type="ARBA" id="ARBA00023015"/>
    </source>
</evidence>
<dbReference type="SUPFAM" id="SSF46689">
    <property type="entry name" value="Homeodomain-like"/>
    <property type="match status" value="2"/>
</dbReference>
<accession>A0A1G9PHN5</accession>
<dbReference type="PROSITE" id="PS00041">
    <property type="entry name" value="HTH_ARAC_FAMILY_1"/>
    <property type="match status" value="1"/>
</dbReference>
<dbReference type="Gene3D" id="1.10.10.60">
    <property type="entry name" value="Homeodomain-like"/>
    <property type="match status" value="2"/>
</dbReference>
<dbReference type="AlphaFoldDB" id="A0A1G9PHN5"/>
<reference evidence="5 6" key="1">
    <citation type="submission" date="2016-10" db="EMBL/GenBank/DDBJ databases">
        <authorList>
            <person name="de Groot N.N."/>
        </authorList>
    </citation>
    <scope>NUCLEOTIDE SEQUENCE [LARGE SCALE GENOMIC DNA]</scope>
    <source>
        <strain evidence="5 6">DSM 25294</strain>
    </source>
</reference>
<gene>
    <name evidence="5" type="ORF">SAMN04488026_11413</name>
</gene>
<evidence type="ECO:0000256" key="2">
    <source>
        <dbReference type="ARBA" id="ARBA00023125"/>
    </source>
</evidence>
<dbReference type="InterPro" id="IPR032783">
    <property type="entry name" value="AraC_lig"/>
</dbReference>
<evidence type="ECO:0000313" key="6">
    <source>
        <dbReference type="Proteomes" id="UP000199382"/>
    </source>
</evidence>
<keyword evidence="6" id="KW-1185">Reference proteome</keyword>